<dbReference type="Proteomes" id="UP000092460">
    <property type="component" value="Unassembled WGS sequence"/>
</dbReference>
<keyword evidence="4" id="KW-0732">Signal</keyword>
<feature type="compositionally biased region" description="Gly residues" evidence="3">
    <location>
        <begin position="47"/>
        <end position="61"/>
    </location>
</feature>
<keyword evidence="1 2" id="KW-0193">Cuticle</keyword>
<dbReference type="PANTHER" id="PTHR10380:SF200">
    <property type="entry name" value="CUTICULAR PROTEIN 49AB-RELATED"/>
    <property type="match status" value="1"/>
</dbReference>
<evidence type="ECO:0000256" key="2">
    <source>
        <dbReference type="PROSITE-ProRule" id="PRU00497"/>
    </source>
</evidence>
<organism evidence="5 6">
    <name type="scientific">Glossina palpalis gambiensis</name>
    <dbReference type="NCBI Taxonomy" id="67801"/>
    <lineage>
        <taxon>Eukaryota</taxon>
        <taxon>Metazoa</taxon>
        <taxon>Ecdysozoa</taxon>
        <taxon>Arthropoda</taxon>
        <taxon>Hexapoda</taxon>
        <taxon>Insecta</taxon>
        <taxon>Pterygota</taxon>
        <taxon>Neoptera</taxon>
        <taxon>Endopterygota</taxon>
        <taxon>Diptera</taxon>
        <taxon>Brachycera</taxon>
        <taxon>Muscomorpha</taxon>
        <taxon>Hippoboscoidea</taxon>
        <taxon>Glossinidae</taxon>
        <taxon>Glossina</taxon>
    </lineage>
</organism>
<dbReference type="PANTHER" id="PTHR10380">
    <property type="entry name" value="CUTICLE PROTEIN"/>
    <property type="match status" value="1"/>
</dbReference>
<feature type="compositionally biased region" description="Pro residues" evidence="3">
    <location>
        <begin position="123"/>
        <end position="138"/>
    </location>
</feature>
<name>A0A1B0AM90_9MUSC</name>
<dbReference type="InterPro" id="IPR000618">
    <property type="entry name" value="Insect_cuticle"/>
</dbReference>
<dbReference type="VEuPathDB" id="VectorBase:GPPI001632"/>
<evidence type="ECO:0000256" key="3">
    <source>
        <dbReference type="SAM" id="MobiDB-lite"/>
    </source>
</evidence>
<accession>A0A1B0AM90</accession>
<dbReference type="STRING" id="67801.A0A1B0AM90"/>
<keyword evidence="6" id="KW-1185">Reference proteome</keyword>
<sequence>MFFKLICLALLALMLLALTTITVTEAQGDGRYRPPSPKPTARPGSSDNGGGRYRPGGGAGDGRYKGGGDGRYRGGGDGKYRGGNDGRYVHKDVKYVHDDRPGGAYSGGVEPYKPDRNIQVTPAPAPPPPPPPPPPTRPPISDAEAKARAEETRRALDALVGISSKTLPQGKGTGEGRGGWTIIRLEDQMQKDGYHFLYETENGILAEENGKIEQLSSDEGLRSQGFYEYTGDDGLLYRVEYTADDNGFVPRGDHIPETPPSVIKLLAYLREKGQLQ</sequence>
<feature type="compositionally biased region" description="Basic and acidic residues" evidence="3">
    <location>
        <begin position="62"/>
        <end position="101"/>
    </location>
</feature>
<feature type="compositionally biased region" description="Basic and acidic residues" evidence="3">
    <location>
        <begin position="143"/>
        <end position="152"/>
    </location>
</feature>
<proteinExistence type="predicted"/>
<dbReference type="GO" id="GO:0062129">
    <property type="term" value="C:chitin-based extracellular matrix"/>
    <property type="evidence" value="ECO:0007669"/>
    <property type="project" value="TreeGrafter"/>
</dbReference>
<reference evidence="6" key="1">
    <citation type="submission" date="2015-01" db="EMBL/GenBank/DDBJ databases">
        <authorList>
            <person name="Aksoy S."/>
            <person name="Warren W."/>
            <person name="Wilson R.K."/>
        </authorList>
    </citation>
    <scope>NUCLEOTIDE SEQUENCE [LARGE SCALE GENOMIC DNA]</scope>
    <source>
        <strain evidence="6">IAEA</strain>
    </source>
</reference>
<dbReference type="InterPro" id="IPR031311">
    <property type="entry name" value="CHIT_BIND_RR_consensus"/>
</dbReference>
<feature type="region of interest" description="Disordered" evidence="3">
    <location>
        <begin position="27"/>
        <end position="152"/>
    </location>
</feature>
<reference evidence="5" key="2">
    <citation type="submission" date="2020-05" db="UniProtKB">
        <authorList>
            <consortium name="EnsemblMetazoa"/>
        </authorList>
    </citation>
    <scope>IDENTIFICATION</scope>
    <source>
        <strain evidence="5">IAEA</strain>
    </source>
</reference>
<dbReference type="EnsemblMetazoa" id="GPPI001632-RA">
    <property type="protein sequence ID" value="GPPI001632-PA"/>
    <property type="gene ID" value="GPPI001632"/>
</dbReference>
<evidence type="ECO:0000256" key="4">
    <source>
        <dbReference type="SAM" id="SignalP"/>
    </source>
</evidence>
<dbReference type="EMBL" id="JXJN01000373">
    <property type="status" value="NOT_ANNOTATED_CDS"/>
    <property type="molecule type" value="Genomic_DNA"/>
</dbReference>
<dbReference type="PROSITE" id="PS51155">
    <property type="entry name" value="CHIT_BIND_RR_2"/>
    <property type="match status" value="1"/>
</dbReference>
<evidence type="ECO:0000313" key="5">
    <source>
        <dbReference type="EnsemblMetazoa" id="GPPI001632-PA"/>
    </source>
</evidence>
<evidence type="ECO:0008006" key="7">
    <source>
        <dbReference type="Google" id="ProtNLM"/>
    </source>
</evidence>
<feature type="chain" id="PRO_5008404031" description="Larval cuticle protein LCP-30" evidence="4">
    <location>
        <begin position="27"/>
        <end position="276"/>
    </location>
</feature>
<evidence type="ECO:0000256" key="1">
    <source>
        <dbReference type="ARBA" id="ARBA00022460"/>
    </source>
</evidence>
<dbReference type="InterPro" id="IPR050468">
    <property type="entry name" value="Cuticle_Struct_Prot"/>
</dbReference>
<dbReference type="Pfam" id="PF00379">
    <property type="entry name" value="Chitin_bind_4"/>
    <property type="match status" value="1"/>
</dbReference>
<feature type="signal peptide" evidence="4">
    <location>
        <begin position="1"/>
        <end position="26"/>
    </location>
</feature>
<dbReference type="PROSITE" id="PS00233">
    <property type="entry name" value="CHIT_BIND_RR_1"/>
    <property type="match status" value="1"/>
</dbReference>
<evidence type="ECO:0000313" key="6">
    <source>
        <dbReference type="Proteomes" id="UP000092460"/>
    </source>
</evidence>
<protein>
    <recommendedName>
        <fullName evidence="7">Larval cuticle protein LCP-30</fullName>
    </recommendedName>
</protein>
<dbReference type="AlphaFoldDB" id="A0A1B0AM90"/>
<dbReference type="GO" id="GO:0008010">
    <property type="term" value="F:structural constituent of chitin-based larval cuticle"/>
    <property type="evidence" value="ECO:0007669"/>
    <property type="project" value="TreeGrafter"/>
</dbReference>